<dbReference type="PANTHER" id="PTHR10606:SF44">
    <property type="entry name" value="6-PHOSPHOFRUCTO 2-KINASE_FRUCTOSE 2,6-BISPHOSPHATASE LONG FORM"/>
    <property type="match status" value="1"/>
</dbReference>
<keyword evidence="3" id="KW-0067">ATP-binding</keyword>
<dbReference type="SUPFAM" id="SSF53254">
    <property type="entry name" value="Phosphoglycerate mutase-like"/>
    <property type="match status" value="1"/>
</dbReference>
<dbReference type="PIRSF" id="PIRSF000709">
    <property type="entry name" value="6PFK_2-Ptase"/>
    <property type="match status" value="1"/>
</dbReference>
<sequence>MAHLLTNVPTCFAMVGLPARGKTFMSKKLSRYLNWIGVKTKVFNAGEYRRKLYGTVNCKHDFFDPSNISGHEARMRCVELALADVEDFLKNQDGQVAILDATNTTRERRVYVHNRCLDAGIKSFFIESICDDRDVIYQNIMEVKVSSPDYVGVDEREVYNDFISRIHHYEALYETLDLDLEGHLSFIKVINVGKKFLVNLISGYLQTRAVYFLMNIHIAPRSIYLTRHGESLLNLSGRIGGDSSLSNSGKEYSKKLRDFISSQNIRDLKVWTSTLKRTIETAELIDAVNKEQWPALDELDAGICDNMTYEEIQEKYPEDFARRDQDKYHYRYPRGESYEDVVSRLEPVIMELERQHNVLAVCHQAVMRCLLSYFLDTKANDIPYLNVPLHTVYKLTPVAYGCRVETFKLGVNCVDTYRKRPNDVRIDRSPIEALKTVPSHDVLEYDSSWNRKVSKPVESSIFVKSLTRWSQMQGDSQMDQLRGHLLWRIL</sequence>
<dbReference type="PROSITE" id="PS00175">
    <property type="entry name" value="PG_MUTASE"/>
    <property type="match status" value="1"/>
</dbReference>
<dbReference type="CDD" id="cd07067">
    <property type="entry name" value="HP_PGM_like"/>
    <property type="match status" value="1"/>
</dbReference>
<keyword evidence="7" id="KW-0808">Transferase</keyword>
<dbReference type="GO" id="GO:0005829">
    <property type="term" value="C:cytosol"/>
    <property type="evidence" value="ECO:0007669"/>
    <property type="project" value="TreeGrafter"/>
</dbReference>
<feature type="active site" description="Tele-phosphohistidine intermediate" evidence="4">
    <location>
        <position position="228"/>
    </location>
</feature>
<dbReference type="GO" id="GO:0003873">
    <property type="term" value="F:6-phosphofructo-2-kinase activity"/>
    <property type="evidence" value="ECO:0007669"/>
    <property type="project" value="InterPro"/>
</dbReference>
<gene>
    <name evidence="7" type="primary">PFKFB4</name>
</gene>
<comment type="similarity">
    <text evidence="1">In the C-terminal section; belongs to the phosphoglycerate mutase family.</text>
</comment>
<dbReference type="InterPro" id="IPR013078">
    <property type="entry name" value="His_Pase_superF_clade-1"/>
</dbReference>
<keyword evidence="7" id="KW-0418">Kinase</keyword>
<evidence type="ECO:0000256" key="1">
    <source>
        <dbReference type="ARBA" id="ARBA00008408"/>
    </source>
</evidence>
<dbReference type="Gene3D" id="3.40.50.1240">
    <property type="entry name" value="Phosphoglycerate mutase-like"/>
    <property type="match status" value="1"/>
</dbReference>
<feature type="binding site" evidence="5">
    <location>
        <begin position="227"/>
        <end position="234"/>
    </location>
    <ligand>
        <name>substrate</name>
    </ligand>
</feature>
<proteinExistence type="evidence at transcript level"/>
<dbReference type="GO" id="GO:0006000">
    <property type="term" value="P:fructose metabolic process"/>
    <property type="evidence" value="ECO:0007669"/>
    <property type="project" value="InterPro"/>
</dbReference>
<dbReference type="FunFam" id="3.40.50.1240:FF:000001">
    <property type="entry name" value="6-phosphofructo-2-kinase/fructose-2, 6-bisphosphatase 3 isoform 2"/>
    <property type="match status" value="1"/>
</dbReference>
<dbReference type="GO" id="GO:0004331">
    <property type="term" value="F:fructose-2,6-bisphosphate 2-phosphatase activity"/>
    <property type="evidence" value="ECO:0007669"/>
    <property type="project" value="TreeGrafter"/>
</dbReference>
<dbReference type="SUPFAM" id="SSF52540">
    <property type="entry name" value="P-loop containing nucleoside triphosphate hydrolases"/>
    <property type="match status" value="1"/>
</dbReference>
<evidence type="ECO:0000256" key="3">
    <source>
        <dbReference type="ARBA" id="ARBA00022840"/>
    </source>
</evidence>
<organism evidence="7">
    <name type="scientific">Hydra vulgaris</name>
    <name type="common">Hydra</name>
    <name type="synonym">Hydra attenuata</name>
    <dbReference type="NCBI Taxonomy" id="6087"/>
    <lineage>
        <taxon>Eukaryota</taxon>
        <taxon>Metazoa</taxon>
        <taxon>Cnidaria</taxon>
        <taxon>Hydrozoa</taxon>
        <taxon>Hydroidolina</taxon>
        <taxon>Anthoathecata</taxon>
        <taxon>Aplanulata</taxon>
        <taxon>Hydridae</taxon>
        <taxon>Hydra</taxon>
    </lineage>
</organism>
<feature type="domain" description="6-phosphofructo-2-kinase" evidence="6">
    <location>
        <begin position="5"/>
        <end position="220"/>
    </location>
</feature>
<dbReference type="InterPro" id="IPR013079">
    <property type="entry name" value="6Phosfructo_kin"/>
</dbReference>
<dbReference type="Gene3D" id="3.40.50.300">
    <property type="entry name" value="P-loop containing nucleotide triphosphate hydrolases"/>
    <property type="match status" value="1"/>
</dbReference>
<dbReference type="EMBL" id="HAAD01003623">
    <property type="protein sequence ID" value="CDG69855.1"/>
    <property type="molecule type" value="mRNA"/>
</dbReference>
<keyword evidence="2" id="KW-0547">Nucleotide-binding</keyword>
<reference evidence="7" key="1">
    <citation type="journal article" date="2013" name="Genome Biol. Evol.">
        <title>Punctuated emergences of genetic and phenotypic innovations in eumetazoan, bilaterian, euteleostome, and hominidae ancestors.</title>
        <authorList>
            <person name="Wenger Y."/>
            <person name="Galliot B."/>
        </authorList>
    </citation>
    <scope>NUCLEOTIDE SEQUENCE</scope>
    <source>
        <tissue evidence="7">Whole animals</tissue>
    </source>
</reference>
<evidence type="ECO:0000313" key="7">
    <source>
        <dbReference type="EMBL" id="CDG69855.1"/>
    </source>
</evidence>
<dbReference type="Pfam" id="PF01591">
    <property type="entry name" value="6PF2K"/>
    <property type="match status" value="1"/>
</dbReference>
<evidence type="ECO:0000259" key="6">
    <source>
        <dbReference type="Pfam" id="PF01591"/>
    </source>
</evidence>
<dbReference type="PRINTS" id="PR00991">
    <property type="entry name" value="6PFRUCTKNASE"/>
</dbReference>
<dbReference type="InterPro" id="IPR027417">
    <property type="entry name" value="P-loop_NTPase"/>
</dbReference>
<evidence type="ECO:0000256" key="5">
    <source>
        <dbReference type="PIRSR" id="PIRSR613078-2"/>
    </source>
</evidence>
<evidence type="ECO:0000256" key="4">
    <source>
        <dbReference type="PIRSR" id="PIRSR613078-1"/>
    </source>
</evidence>
<protein>
    <submittedName>
        <fullName evidence="7">6-phosphofructo-2-kinase/fructose-2,6-biphosphatase 4</fullName>
    </submittedName>
</protein>
<feature type="active site" description="Proton donor/acceptor" evidence="4">
    <location>
        <position position="298"/>
    </location>
</feature>
<dbReference type="Pfam" id="PF00300">
    <property type="entry name" value="His_Phos_1"/>
    <property type="match status" value="1"/>
</dbReference>
<dbReference type="AlphaFoldDB" id="T2MD53"/>
<dbReference type="GO" id="GO:0006003">
    <property type="term" value="P:fructose 2,6-bisphosphate metabolic process"/>
    <property type="evidence" value="ECO:0007669"/>
    <property type="project" value="InterPro"/>
</dbReference>
<dbReference type="PANTHER" id="PTHR10606">
    <property type="entry name" value="6-PHOSPHOFRUCTO-2-KINASE/FRUCTOSE-2,6-BISPHOSPHATASE"/>
    <property type="match status" value="1"/>
</dbReference>
<dbReference type="SMART" id="SM00855">
    <property type="entry name" value="PGAM"/>
    <property type="match status" value="1"/>
</dbReference>
<dbReference type="InterPro" id="IPR003094">
    <property type="entry name" value="6Pfruct_kin"/>
</dbReference>
<name>T2MD53_HYDVU</name>
<dbReference type="GO" id="GO:0005524">
    <property type="term" value="F:ATP binding"/>
    <property type="evidence" value="ECO:0007669"/>
    <property type="project" value="UniProtKB-KW"/>
</dbReference>
<evidence type="ECO:0000256" key="2">
    <source>
        <dbReference type="ARBA" id="ARBA00022741"/>
    </source>
</evidence>
<dbReference type="InterPro" id="IPR029033">
    <property type="entry name" value="His_PPase_superfam"/>
</dbReference>
<accession>T2MD53</accession>
<dbReference type="InterPro" id="IPR001345">
    <property type="entry name" value="PG/BPGM_mutase_AS"/>
</dbReference>
<dbReference type="FunFam" id="3.40.50.300:FF:000644">
    <property type="entry name" value="GpmB, Fructose-2,6-bisphosphatase"/>
    <property type="match status" value="1"/>
</dbReference>
<feature type="binding site" evidence="5">
    <location>
        <position position="277"/>
    </location>
    <ligand>
        <name>substrate</name>
    </ligand>
</feature>
<dbReference type="OrthoDB" id="267323at2759"/>